<dbReference type="AlphaFoldDB" id="A0A2K9NVV3"/>
<feature type="region of interest" description="Disordered" evidence="8">
    <location>
        <begin position="839"/>
        <end position="889"/>
    </location>
</feature>
<proteinExistence type="predicted"/>
<keyword evidence="6" id="KW-0809">Transit peptide</keyword>
<evidence type="ECO:0000256" key="4">
    <source>
        <dbReference type="ARBA" id="ARBA00022806"/>
    </source>
</evidence>
<dbReference type="InterPro" id="IPR055206">
    <property type="entry name" value="DEXQc_SUV3"/>
</dbReference>
<dbReference type="InterPro" id="IPR044774">
    <property type="entry name" value="Suv3_DEXQc"/>
</dbReference>
<gene>
    <name evidence="9" type="ORF">C0V70_16285</name>
</gene>
<dbReference type="FunFam" id="3.40.50.300:FF:000269">
    <property type="entry name" value="ATP-dependent RNA helicase SUPV3L1, mitochondrial"/>
    <property type="match status" value="1"/>
</dbReference>
<sequence>MSTTDFPALPDYQGIRDLLDTERKTLIKIHSFSESDDYLRTVEDAGIVLNFVEKTQSALWNVFKQYPSLVSIFNTEYVNFFEFLQRENIISLVFIDDCLMPEKEIFYFGQDGGLTPAVLELHYAVLKKWVEGKETNHVETQKSFKENFNAELKSSQLACQCVACLADYRTRVREVVYDECVAAINDTKAKIEEQIALNKESAISDITTIYQNLLRTLDKKFQQVQFRLKKSSLNRLESQIKALQDETFTYPSPLAKEHANNLILFFHRILSEEGHSPELVSDEEFTRFFKQLSSNIWRHEKYLVVEFKKLIKSILVLKRKDISSNILQEYLGQFWLHSHARKIPRKIIYHMGPTNSGKTYHAIQALAASRKGCYLAPLRLLAAELYDTLNGKGVKTTLLTGEEVIEIEDATHYSSTIEMAKLNEEFSCAVIDEIQMITDKQRGWAWTRALVNLHAYEVHVCGDGSVLDLVKQITELCGDELEVKNYERMTKLEVEEKPIVLSQLQKSDALIVFSRRNALKYKYDLEQVGFKVSIIYGMLSPEVRREQARKFDKGITDVIVSTDAISMGMNLPIKRIVFTTLTKHINSQEHPITVSEIKQIAGRAGRFQRFPVGKVTCLQKVEDGLTEIQDALDSVLEQQTQSMVGPDLDIFTKVNNALSSHNLPILRLSEFLRLFNTMIFTKPFYCVDLKEMIELAETVEDIDSNHTLSSAEIFGFACAPVNLGLLEHVQYYVWILKKFVTNEIIKNEHINHASNEIDYLETTIKCVELYQWLARHFNNKNFEFDETDLLENKLLAIDKLNTLLSDKITPTCSSCGVKLPENAKFAICEDCFQQRRFTRRPFQGRRGSPPGGKPGERQSNLASAVGSTKSNFRQGKPSKKRKFQGKPKR</sequence>
<dbReference type="SUPFAM" id="SSF52540">
    <property type="entry name" value="P-loop containing nucleoside triphosphate hydrolases"/>
    <property type="match status" value="1"/>
</dbReference>
<dbReference type="KEGG" id="bsto:C0V70_16285"/>
<dbReference type="InterPro" id="IPR050699">
    <property type="entry name" value="RNA-DNA_Helicase"/>
</dbReference>
<evidence type="ECO:0000256" key="8">
    <source>
        <dbReference type="SAM" id="MobiDB-lite"/>
    </source>
</evidence>
<feature type="compositionally biased region" description="Basic residues" evidence="8">
    <location>
        <begin position="876"/>
        <end position="889"/>
    </location>
</feature>
<keyword evidence="3" id="KW-0378">Hydrolase</keyword>
<dbReference type="CDD" id="cd18805">
    <property type="entry name" value="SF2_C_suv3"/>
    <property type="match status" value="1"/>
</dbReference>
<dbReference type="PROSITE" id="PS51194">
    <property type="entry name" value="HELICASE_CTER"/>
    <property type="match status" value="1"/>
</dbReference>
<evidence type="ECO:0000256" key="5">
    <source>
        <dbReference type="ARBA" id="ARBA00022840"/>
    </source>
</evidence>
<dbReference type="EC" id="3.6.4.13" evidence="1"/>
<protein>
    <recommendedName>
        <fullName evidence="1">RNA helicase</fullName>
        <ecNumber evidence="1">3.6.4.13</ecNumber>
    </recommendedName>
</protein>
<dbReference type="InterPro" id="IPR001650">
    <property type="entry name" value="Helicase_C-like"/>
</dbReference>
<keyword evidence="2" id="KW-0547">Nucleotide-binding</keyword>
<evidence type="ECO:0000256" key="6">
    <source>
        <dbReference type="ARBA" id="ARBA00022946"/>
    </source>
</evidence>
<dbReference type="CDD" id="cd17913">
    <property type="entry name" value="DEXQc_Suv3"/>
    <property type="match status" value="1"/>
</dbReference>
<dbReference type="Pfam" id="PF22527">
    <property type="entry name" value="DEXQc_Suv3"/>
    <property type="match status" value="1"/>
</dbReference>
<evidence type="ECO:0000256" key="1">
    <source>
        <dbReference type="ARBA" id="ARBA00012552"/>
    </source>
</evidence>
<keyword evidence="4" id="KW-0347">Helicase</keyword>
<organism evidence="9 10">
    <name type="scientific">Bacteriovorax stolpii</name>
    <name type="common">Bdellovibrio stolpii</name>
    <dbReference type="NCBI Taxonomy" id="960"/>
    <lineage>
        <taxon>Bacteria</taxon>
        <taxon>Pseudomonadati</taxon>
        <taxon>Bdellovibrionota</taxon>
        <taxon>Bacteriovoracia</taxon>
        <taxon>Bacteriovoracales</taxon>
        <taxon>Bacteriovoracaceae</taxon>
        <taxon>Bacteriovorax</taxon>
    </lineage>
</organism>
<evidence type="ECO:0000256" key="2">
    <source>
        <dbReference type="ARBA" id="ARBA00022741"/>
    </source>
</evidence>
<dbReference type="EMBL" id="CP025704">
    <property type="protein sequence ID" value="AUN99637.1"/>
    <property type="molecule type" value="Genomic_DNA"/>
</dbReference>
<evidence type="ECO:0000313" key="9">
    <source>
        <dbReference type="EMBL" id="AUN99637.1"/>
    </source>
</evidence>
<name>A0A2K9NVV3_BACTC</name>
<reference evidence="9 10" key="1">
    <citation type="submission" date="2018-01" db="EMBL/GenBank/DDBJ databases">
        <title>Complete genome sequence of Bacteriovorax stolpii DSM12778.</title>
        <authorList>
            <person name="Tang B."/>
            <person name="Chang J."/>
        </authorList>
    </citation>
    <scope>NUCLEOTIDE SEQUENCE [LARGE SCALE GENOMIC DNA]</scope>
    <source>
        <strain evidence="9 10">DSM 12778</strain>
    </source>
</reference>
<dbReference type="Gene3D" id="1.20.272.40">
    <property type="match status" value="1"/>
</dbReference>
<evidence type="ECO:0000313" key="10">
    <source>
        <dbReference type="Proteomes" id="UP000235584"/>
    </source>
</evidence>
<dbReference type="Gene3D" id="3.40.50.300">
    <property type="entry name" value="P-loop containing nucleotide triphosphate hydrolases"/>
    <property type="match status" value="2"/>
</dbReference>
<dbReference type="PANTHER" id="PTHR12131">
    <property type="entry name" value="ATP-DEPENDENT RNA AND DNA HELICASE"/>
    <property type="match status" value="1"/>
</dbReference>
<dbReference type="PANTHER" id="PTHR12131:SF1">
    <property type="entry name" value="ATP-DEPENDENT RNA HELICASE SUPV3L1, MITOCHONDRIAL-RELATED"/>
    <property type="match status" value="1"/>
</dbReference>
<dbReference type="GO" id="GO:0003724">
    <property type="term" value="F:RNA helicase activity"/>
    <property type="evidence" value="ECO:0007669"/>
    <property type="project" value="UniProtKB-EC"/>
</dbReference>
<dbReference type="GO" id="GO:0016787">
    <property type="term" value="F:hydrolase activity"/>
    <property type="evidence" value="ECO:0007669"/>
    <property type="project" value="UniProtKB-KW"/>
</dbReference>
<dbReference type="InterPro" id="IPR014001">
    <property type="entry name" value="Helicase_ATP-bd"/>
</dbReference>
<dbReference type="Proteomes" id="UP000235584">
    <property type="component" value="Chromosome"/>
</dbReference>
<evidence type="ECO:0000256" key="7">
    <source>
        <dbReference type="ARBA" id="ARBA00047984"/>
    </source>
</evidence>
<dbReference type="GO" id="GO:0005524">
    <property type="term" value="F:ATP binding"/>
    <property type="evidence" value="ECO:0007669"/>
    <property type="project" value="UniProtKB-KW"/>
</dbReference>
<accession>A0A2K9NVV3</accession>
<keyword evidence="5" id="KW-0067">ATP-binding</keyword>
<dbReference type="SMART" id="SM00490">
    <property type="entry name" value="HELICc"/>
    <property type="match status" value="1"/>
</dbReference>
<keyword evidence="10" id="KW-1185">Reference proteome</keyword>
<dbReference type="RefSeq" id="WP_102244928.1">
    <property type="nucleotide sequence ID" value="NZ_CP025704.1"/>
</dbReference>
<comment type="catalytic activity">
    <reaction evidence="7">
        <text>ATP + H2O = ADP + phosphate + H(+)</text>
        <dbReference type="Rhea" id="RHEA:13065"/>
        <dbReference type="ChEBI" id="CHEBI:15377"/>
        <dbReference type="ChEBI" id="CHEBI:15378"/>
        <dbReference type="ChEBI" id="CHEBI:30616"/>
        <dbReference type="ChEBI" id="CHEBI:43474"/>
        <dbReference type="ChEBI" id="CHEBI:456216"/>
        <dbReference type="EC" id="3.6.4.13"/>
    </reaction>
</comment>
<dbReference type="InterPro" id="IPR027417">
    <property type="entry name" value="P-loop_NTPase"/>
</dbReference>
<feature type="compositionally biased region" description="Polar residues" evidence="8">
    <location>
        <begin position="858"/>
        <end position="873"/>
    </location>
</feature>
<dbReference type="Pfam" id="PF00271">
    <property type="entry name" value="Helicase_C"/>
    <property type="match status" value="1"/>
</dbReference>
<dbReference type="SMART" id="SM00487">
    <property type="entry name" value="DEXDc"/>
    <property type="match status" value="1"/>
</dbReference>
<evidence type="ECO:0000256" key="3">
    <source>
        <dbReference type="ARBA" id="ARBA00022801"/>
    </source>
</evidence>